<gene>
    <name evidence="1" type="ORF">STAS_16094</name>
</gene>
<comment type="caution">
    <text evidence="1">The sequence shown here is derived from an EMBL/GenBank/DDBJ whole genome shotgun (WGS) entry which is preliminary data.</text>
</comment>
<evidence type="ECO:0000313" key="1">
    <source>
        <dbReference type="EMBL" id="GER39470.1"/>
    </source>
</evidence>
<evidence type="ECO:0000313" key="2">
    <source>
        <dbReference type="Proteomes" id="UP000325081"/>
    </source>
</evidence>
<name>A0A5A7Q2Y0_STRAF</name>
<dbReference type="EMBL" id="BKCP01005661">
    <property type="protein sequence ID" value="GER39470.1"/>
    <property type="molecule type" value="Genomic_DNA"/>
</dbReference>
<dbReference type="AlphaFoldDB" id="A0A5A7Q2Y0"/>
<sequence length="266" mass="28707">MPMAPLAGSMVLPEASNSGEVVSSIPATPTGVAATYHINSRRLRDLSLNKWPPTVLNHGFYKTASSQTLNASKPSKSTVFYTTKGKRLTHVACCKINRNATVGREVLIDCSFTNIPNTSSANNFRSFVECIVYQTLELLRMLLHAYCSHVNLSAPAQFCPLDCRAPLTAICATCCTSTSSQTIKASFPPSLKVTDINVSAAFLIIIFPTPGDPTKIILSTEDTKASPVSANPVMTSARFSGAQQQQGRLVLYVNRNILTNSHVLKP</sequence>
<organism evidence="1 2">
    <name type="scientific">Striga asiatica</name>
    <name type="common">Asiatic witchweed</name>
    <name type="synonym">Buchnera asiatica</name>
    <dbReference type="NCBI Taxonomy" id="4170"/>
    <lineage>
        <taxon>Eukaryota</taxon>
        <taxon>Viridiplantae</taxon>
        <taxon>Streptophyta</taxon>
        <taxon>Embryophyta</taxon>
        <taxon>Tracheophyta</taxon>
        <taxon>Spermatophyta</taxon>
        <taxon>Magnoliopsida</taxon>
        <taxon>eudicotyledons</taxon>
        <taxon>Gunneridae</taxon>
        <taxon>Pentapetalae</taxon>
        <taxon>asterids</taxon>
        <taxon>lamiids</taxon>
        <taxon>Lamiales</taxon>
        <taxon>Orobanchaceae</taxon>
        <taxon>Buchnereae</taxon>
        <taxon>Striga</taxon>
    </lineage>
</organism>
<protein>
    <submittedName>
        <fullName evidence="1">H(+)-ATPase 7</fullName>
    </submittedName>
</protein>
<dbReference type="Proteomes" id="UP000325081">
    <property type="component" value="Unassembled WGS sequence"/>
</dbReference>
<keyword evidence="2" id="KW-1185">Reference proteome</keyword>
<accession>A0A5A7Q2Y0</accession>
<proteinExistence type="predicted"/>
<reference evidence="2" key="1">
    <citation type="journal article" date="2019" name="Curr. Biol.">
        <title>Genome Sequence of Striga asiatica Provides Insight into the Evolution of Plant Parasitism.</title>
        <authorList>
            <person name="Yoshida S."/>
            <person name="Kim S."/>
            <person name="Wafula E.K."/>
            <person name="Tanskanen J."/>
            <person name="Kim Y.M."/>
            <person name="Honaas L."/>
            <person name="Yang Z."/>
            <person name="Spallek T."/>
            <person name="Conn C.E."/>
            <person name="Ichihashi Y."/>
            <person name="Cheong K."/>
            <person name="Cui S."/>
            <person name="Der J.P."/>
            <person name="Gundlach H."/>
            <person name="Jiao Y."/>
            <person name="Hori C."/>
            <person name="Ishida J.K."/>
            <person name="Kasahara H."/>
            <person name="Kiba T."/>
            <person name="Kim M.S."/>
            <person name="Koo N."/>
            <person name="Laohavisit A."/>
            <person name="Lee Y.H."/>
            <person name="Lumba S."/>
            <person name="McCourt P."/>
            <person name="Mortimer J.C."/>
            <person name="Mutuku J.M."/>
            <person name="Nomura T."/>
            <person name="Sasaki-Sekimoto Y."/>
            <person name="Seto Y."/>
            <person name="Wang Y."/>
            <person name="Wakatake T."/>
            <person name="Sakakibara H."/>
            <person name="Demura T."/>
            <person name="Yamaguchi S."/>
            <person name="Yoneyama K."/>
            <person name="Manabe R.I."/>
            <person name="Nelson D.C."/>
            <person name="Schulman A.H."/>
            <person name="Timko M.P."/>
            <person name="dePamphilis C.W."/>
            <person name="Choi D."/>
            <person name="Shirasu K."/>
        </authorList>
    </citation>
    <scope>NUCLEOTIDE SEQUENCE [LARGE SCALE GENOMIC DNA]</scope>
    <source>
        <strain evidence="2">cv. UVA1</strain>
    </source>
</reference>